<accession>A0A0V1KHW7</accession>
<keyword evidence="2" id="KW-1185">Reference proteome</keyword>
<gene>
    <name evidence="1" type="ORF">T02_11732</name>
</gene>
<reference evidence="1 2" key="1">
    <citation type="submission" date="2015-05" db="EMBL/GenBank/DDBJ databases">
        <title>Evolution of Trichinella species and genotypes.</title>
        <authorList>
            <person name="Korhonen P.K."/>
            <person name="Edoardo P."/>
            <person name="Giuseppe L.R."/>
            <person name="Gasser R.B."/>
        </authorList>
    </citation>
    <scope>NUCLEOTIDE SEQUENCE [LARGE SCALE GENOMIC DNA]</scope>
    <source>
        <strain evidence="1">ISS10</strain>
    </source>
</reference>
<organism evidence="1 2">
    <name type="scientific">Trichinella nativa</name>
    <dbReference type="NCBI Taxonomy" id="6335"/>
    <lineage>
        <taxon>Eukaryota</taxon>
        <taxon>Metazoa</taxon>
        <taxon>Ecdysozoa</taxon>
        <taxon>Nematoda</taxon>
        <taxon>Enoplea</taxon>
        <taxon>Dorylaimia</taxon>
        <taxon>Trichinellida</taxon>
        <taxon>Trichinellidae</taxon>
        <taxon>Trichinella</taxon>
    </lineage>
</organism>
<protein>
    <submittedName>
        <fullName evidence="1">Uncharacterized protein</fullName>
    </submittedName>
</protein>
<evidence type="ECO:0000313" key="2">
    <source>
        <dbReference type="Proteomes" id="UP000054721"/>
    </source>
</evidence>
<evidence type="ECO:0000313" key="1">
    <source>
        <dbReference type="EMBL" id="KRZ46854.1"/>
    </source>
</evidence>
<feature type="non-terminal residue" evidence="1">
    <location>
        <position position="1"/>
    </location>
</feature>
<dbReference type="AlphaFoldDB" id="A0A0V1KHW7"/>
<sequence>LQIRLHSEDKDFELLAIFGDVCPTSPSRYYH</sequence>
<feature type="non-terminal residue" evidence="1">
    <location>
        <position position="31"/>
    </location>
</feature>
<name>A0A0V1KHW7_9BILA</name>
<proteinExistence type="predicted"/>
<comment type="caution">
    <text evidence="1">The sequence shown here is derived from an EMBL/GenBank/DDBJ whole genome shotgun (WGS) entry which is preliminary data.</text>
</comment>
<dbReference type="EMBL" id="JYDW01002013">
    <property type="protein sequence ID" value="KRZ46854.1"/>
    <property type="molecule type" value="Genomic_DNA"/>
</dbReference>
<dbReference type="Proteomes" id="UP000054721">
    <property type="component" value="Unassembled WGS sequence"/>
</dbReference>